<keyword evidence="9" id="KW-0143">Chaperone</keyword>
<organism evidence="15 16">
    <name type="scientific">Geotrypetes seraphini</name>
    <name type="common">Gaboon caecilian</name>
    <name type="synonym">Caecilia seraphini</name>
    <dbReference type="NCBI Taxonomy" id="260995"/>
    <lineage>
        <taxon>Eukaryota</taxon>
        <taxon>Metazoa</taxon>
        <taxon>Chordata</taxon>
        <taxon>Craniata</taxon>
        <taxon>Vertebrata</taxon>
        <taxon>Euteleostomi</taxon>
        <taxon>Amphibia</taxon>
        <taxon>Gymnophiona</taxon>
        <taxon>Geotrypetes</taxon>
    </lineage>
</organism>
<dbReference type="InterPro" id="IPR032675">
    <property type="entry name" value="LRR_dom_sf"/>
</dbReference>
<evidence type="ECO:0000256" key="8">
    <source>
        <dbReference type="ARBA" id="ARBA00022990"/>
    </source>
</evidence>
<dbReference type="GeneID" id="117356685"/>
<dbReference type="PANTHER" id="PTHR18849:SF0">
    <property type="entry name" value="CILIA- AND FLAGELLA-ASSOCIATED PROTEIN 410-RELATED"/>
    <property type="match status" value="1"/>
</dbReference>
<sequence length="590" mass="66888">MKRIGGGIWTSWRIPGLNQVGQTGWTIRVFIRRHLLCYYETVNNDDGVLHSYSVIFSLGSFMMNSIVPPDAKGRRIICDGDYATVRYVGPVPPSPELWLGVEWDNPQRGKHSGCHQGTQYFICSHPTGGSFIRPKKVCFGVDFIAAIKNRYGFEDKQSEKDQEVAAIVIGKKTVELVGFQRIQQIKSQLNKLTEISLRECVVCDSGQKGEIFQTCPNIMSLNLSKNLLSWDKVADIACQLKKLEILDLSENKLGVPSDLVSFTSAFINLRVLCLNGTGVMWTEVLMYSPMWPLLEELYLASNNITVLERPVNTLQSLKILDLLNNKLIDENQLQHIAYLPRLEQLIISNTGISSIHFPDVGYGCKSAMFPSLRSLAVNNNKIADWSFINELDKLQCLQSLNCKNNPIMESNKNIETVKQLIIAKIGNLKFLDKSEILPKERQGAELDYRKIFGNDWLQAGGHQNPEKNRPNEEFLADHPRYKLLCSKYGAPEEGELKQEKPFTLKNQLLTLTIVCPDKPNQKPIEKKLPDSMTIQKVKGLLHRLLRIPGSNLRLSYKSTKMESREITLQNDLKSLAFYSVENGDCILVRW</sequence>
<name>A0A6P8QWU9_GEOSA</name>
<dbReference type="FunFam" id="3.80.10.10:FF:000268">
    <property type="entry name" value="Tubulin-specific chaperone E"/>
    <property type="match status" value="1"/>
</dbReference>
<keyword evidence="8" id="KW-0007">Acetylation</keyword>
<dbReference type="GO" id="GO:0005856">
    <property type="term" value="C:cytoskeleton"/>
    <property type="evidence" value="ECO:0007669"/>
    <property type="project" value="UniProtKB-SubCell"/>
</dbReference>
<dbReference type="Gene3D" id="3.80.10.10">
    <property type="entry name" value="Ribonuclease Inhibitor"/>
    <property type="match status" value="2"/>
</dbReference>
<evidence type="ECO:0000256" key="11">
    <source>
        <dbReference type="ARBA" id="ARBA00030180"/>
    </source>
</evidence>
<keyword evidence="15" id="KW-1185">Reference proteome</keyword>
<evidence type="ECO:0000256" key="9">
    <source>
        <dbReference type="ARBA" id="ARBA00023186"/>
    </source>
</evidence>
<evidence type="ECO:0000256" key="2">
    <source>
        <dbReference type="ARBA" id="ARBA00006286"/>
    </source>
</evidence>
<dbReference type="InterPro" id="IPR036859">
    <property type="entry name" value="CAP-Gly_dom_sf"/>
</dbReference>
<evidence type="ECO:0000256" key="13">
    <source>
        <dbReference type="ARBA" id="ARBA00046578"/>
    </source>
</evidence>
<dbReference type="PROSITE" id="PS00845">
    <property type="entry name" value="CAP_GLY_1"/>
    <property type="match status" value="1"/>
</dbReference>
<proteinExistence type="inferred from homology"/>
<dbReference type="SUPFAM" id="SSF54236">
    <property type="entry name" value="Ubiquitin-like"/>
    <property type="match status" value="1"/>
</dbReference>
<keyword evidence="6" id="KW-0433">Leucine-rich repeat</keyword>
<dbReference type="FunCoup" id="A0A6P8QWU9">
    <property type="interactions" value="2123"/>
</dbReference>
<evidence type="ECO:0000256" key="10">
    <source>
        <dbReference type="ARBA" id="ARBA00023212"/>
    </source>
</evidence>
<gene>
    <name evidence="16" type="primary">TBCE</name>
</gene>
<dbReference type="RefSeq" id="XP_033792123.1">
    <property type="nucleotide sequence ID" value="XM_033936232.1"/>
</dbReference>
<dbReference type="Proteomes" id="UP000515159">
    <property type="component" value="Chromosome 3"/>
</dbReference>
<dbReference type="PROSITE" id="PS50245">
    <property type="entry name" value="CAP_GLY_2"/>
    <property type="match status" value="1"/>
</dbReference>
<dbReference type="PANTHER" id="PTHR18849">
    <property type="entry name" value="LEUCINE RICH REPEAT PROTEIN"/>
    <property type="match status" value="1"/>
</dbReference>
<comment type="subunit">
    <text evidence="13">Supercomplex made of cofactors A to E. Cofactors A and D function by capturing and stabilizing tubulin in a quasi-native conformation. Cofactor E binds to the cofactor D-tubulin complex; interaction with cofactor C then causes the release of tubulin polypeptides that are committed to the native state. Cofactors B and E can form a heterodimer which binds to alpha-tubulin and enhances their ability to dissociate tubulin heterodimers. Interacts with TBCD.</text>
</comment>
<dbReference type="SUPFAM" id="SSF74924">
    <property type="entry name" value="Cap-Gly domain"/>
    <property type="match status" value="1"/>
</dbReference>
<dbReference type="SMART" id="SM01052">
    <property type="entry name" value="CAP_GLY"/>
    <property type="match status" value="1"/>
</dbReference>
<dbReference type="KEGG" id="gsh:117356685"/>
<evidence type="ECO:0000256" key="4">
    <source>
        <dbReference type="ARBA" id="ARBA00022490"/>
    </source>
</evidence>
<dbReference type="AlphaFoldDB" id="A0A6P8QWU9"/>
<dbReference type="Gene3D" id="2.30.30.190">
    <property type="entry name" value="CAP Gly-rich-like domain"/>
    <property type="match status" value="1"/>
</dbReference>
<dbReference type="InterPro" id="IPR000938">
    <property type="entry name" value="CAP-Gly_domain"/>
</dbReference>
<evidence type="ECO:0000256" key="7">
    <source>
        <dbReference type="ARBA" id="ARBA00022737"/>
    </source>
</evidence>
<comment type="subcellular location">
    <subcellularLocation>
        <location evidence="1">Cytoplasm</location>
        <location evidence="1">Cytoskeleton</location>
    </subcellularLocation>
</comment>
<comment type="similarity">
    <text evidence="2">Belongs to the TBCE family.</text>
</comment>
<evidence type="ECO:0000256" key="3">
    <source>
        <dbReference type="ARBA" id="ARBA00015004"/>
    </source>
</evidence>
<dbReference type="SUPFAM" id="SSF52047">
    <property type="entry name" value="RNI-like"/>
    <property type="match status" value="1"/>
</dbReference>
<dbReference type="OrthoDB" id="5273213at2759"/>
<dbReference type="Pfam" id="PF14560">
    <property type="entry name" value="Ubiquitin_2"/>
    <property type="match status" value="1"/>
</dbReference>
<protein>
    <recommendedName>
        <fullName evidence="3">Tubulin-specific chaperone E</fullName>
    </recommendedName>
    <alternativeName>
        <fullName evidence="11">Tubulin-folding cofactor E</fullName>
    </alternativeName>
</protein>
<dbReference type="GO" id="GO:0007010">
    <property type="term" value="P:cytoskeleton organization"/>
    <property type="evidence" value="ECO:0007669"/>
    <property type="project" value="TreeGrafter"/>
</dbReference>
<evidence type="ECO:0000256" key="12">
    <source>
        <dbReference type="ARBA" id="ARBA00045331"/>
    </source>
</evidence>
<evidence type="ECO:0000256" key="6">
    <source>
        <dbReference type="ARBA" id="ARBA00022614"/>
    </source>
</evidence>
<dbReference type="FunFam" id="2.30.30.190:FF:000008">
    <property type="entry name" value="Tubulin-specific chaperone E"/>
    <property type="match status" value="1"/>
</dbReference>
<keyword evidence="5" id="KW-0597">Phosphoprotein</keyword>
<dbReference type="InParanoid" id="A0A6P8QWU9"/>
<evidence type="ECO:0000313" key="15">
    <source>
        <dbReference type="Proteomes" id="UP000515159"/>
    </source>
</evidence>
<dbReference type="CDD" id="cd17044">
    <property type="entry name" value="Ubl_TBCE"/>
    <property type="match status" value="1"/>
</dbReference>
<reference evidence="16" key="1">
    <citation type="submission" date="2025-08" db="UniProtKB">
        <authorList>
            <consortium name="RefSeq"/>
        </authorList>
    </citation>
    <scope>IDENTIFICATION</scope>
</reference>
<keyword evidence="7" id="KW-0677">Repeat</keyword>
<dbReference type="FunFam" id="3.10.20.90:FF:000173">
    <property type="entry name" value="Tubulin-specific chaperone E"/>
    <property type="match status" value="1"/>
</dbReference>
<feature type="domain" description="CAP-Gly" evidence="14">
    <location>
        <begin position="89"/>
        <end position="133"/>
    </location>
</feature>
<dbReference type="FunFam" id="3.80.10.10:FF:001017">
    <property type="entry name" value="Tubulin-specific chaperone E"/>
    <property type="match status" value="1"/>
</dbReference>
<accession>A0A6P8QWU9</accession>
<dbReference type="Pfam" id="PF14580">
    <property type="entry name" value="LRR_9"/>
    <property type="match status" value="1"/>
</dbReference>
<dbReference type="Pfam" id="PF01302">
    <property type="entry name" value="CAP_GLY"/>
    <property type="match status" value="1"/>
</dbReference>
<keyword evidence="10" id="KW-0206">Cytoskeleton</keyword>
<evidence type="ECO:0000313" key="16">
    <source>
        <dbReference type="RefSeq" id="XP_033792123.1"/>
    </source>
</evidence>
<dbReference type="InterPro" id="IPR044079">
    <property type="entry name" value="Ubl_TBCE"/>
</dbReference>
<evidence type="ECO:0000256" key="5">
    <source>
        <dbReference type="ARBA" id="ARBA00022553"/>
    </source>
</evidence>
<keyword evidence="4" id="KW-0963">Cytoplasm</keyword>
<dbReference type="InterPro" id="IPR000626">
    <property type="entry name" value="Ubiquitin-like_dom"/>
</dbReference>
<dbReference type="InterPro" id="IPR029071">
    <property type="entry name" value="Ubiquitin-like_domsf"/>
</dbReference>
<evidence type="ECO:0000259" key="14">
    <source>
        <dbReference type="PROSITE" id="PS50245"/>
    </source>
</evidence>
<comment type="function">
    <text evidence="12">Tubulin-folding protein; involved in the second step of the tubulin folding pathway and in the regulation of tubulin heterodimer dissociation. Required for correct organization of microtubule cytoskeleton and mitotic splindle, and maintenance of the neuronal microtubule network.</text>
</comment>
<dbReference type="Gene3D" id="3.10.20.90">
    <property type="entry name" value="Phosphatidylinositol 3-kinase Catalytic Subunit, Chain A, domain 1"/>
    <property type="match status" value="1"/>
</dbReference>
<evidence type="ECO:0000256" key="1">
    <source>
        <dbReference type="ARBA" id="ARBA00004245"/>
    </source>
</evidence>
<dbReference type="CTD" id="6905"/>